<feature type="domain" description="HTH cro/C1-type" evidence="1">
    <location>
        <begin position="17"/>
        <end position="54"/>
    </location>
</feature>
<dbReference type="OrthoDB" id="9803379at2"/>
<dbReference type="AlphaFoldDB" id="S3MR69"/>
<dbReference type="STRING" id="632955.GCA_000829675_03078"/>
<dbReference type="Gene3D" id="1.10.260.40">
    <property type="entry name" value="lambda repressor-like DNA-binding domains"/>
    <property type="match status" value="1"/>
</dbReference>
<sequence length="83" mass="9698">MTTSINTAEMQALTKWLKQERESQQLSMRALAERMDKPHSYVQKVEQGERRLDVVEYVWYCRSLKLDPQVGLSLIQQTLAEKG</sequence>
<reference evidence="2 3" key="1">
    <citation type="submission" date="2013-06" db="EMBL/GenBank/DDBJ databases">
        <title>The Genome Sequence of Acinetobacter rudis CIP 110305.</title>
        <authorList>
            <consortium name="The Broad Institute Genome Sequencing Platform"/>
            <consortium name="The Broad Institute Genome Sequencing Center for Infectious Disease"/>
            <person name="Cerqueira G."/>
            <person name="Feldgarden M."/>
            <person name="Courvalin P."/>
            <person name="Perichon B."/>
            <person name="Grillot-Courvalin C."/>
            <person name="Clermont D."/>
            <person name="Rocha E."/>
            <person name="Yoon E.-J."/>
            <person name="Nemec A."/>
            <person name="Young S.K."/>
            <person name="Zeng Q."/>
            <person name="Gargeya S."/>
            <person name="Fitzgerald M."/>
            <person name="Abouelleil A."/>
            <person name="Alvarado L."/>
            <person name="Berlin A.M."/>
            <person name="Chapman S.B."/>
            <person name="Dewar J."/>
            <person name="Goldberg J."/>
            <person name="Griggs A."/>
            <person name="Gujja S."/>
            <person name="Hansen M."/>
            <person name="Howarth C."/>
            <person name="Imamovic A."/>
            <person name="Larimer J."/>
            <person name="McCowan C."/>
            <person name="Murphy C."/>
            <person name="Pearson M."/>
            <person name="Priest M."/>
            <person name="Roberts A."/>
            <person name="Saif S."/>
            <person name="Shea T."/>
            <person name="Sykes S."/>
            <person name="Wortman J."/>
            <person name="Nusbaum C."/>
            <person name="Birren B."/>
        </authorList>
    </citation>
    <scope>NUCLEOTIDE SEQUENCE [LARGE SCALE GENOMIC DNA]</scope>
    <source>
        <strain evidence="2 3">CIP 110305</strain>
    </source>
</reference>
<keyword evidence="3" id="KW-1185">Reference proteome</keyword>
<dbReference type="CDD" id="cd00093">
    <property type="entry name" value="HTH_XRE"/>
    <property type="match status" value="1"/>
</dbReference>
<gene>
    <name evidence="2" type="ORF">F945_03398</name>
</gene>
<name>S3MR69_9GAMM</name>
<evidence type="ECO:0000313" key="2">
    <source>
        <dbReference type="EMBL" id="EPF70375.1"/>
    </source>
</evidence>
<organism evidence="2 3">
    <name type="scientific">Acinetobacter rudis CIP 110305</name>
    <dbReference type="NCBI Taxonomy" id="421052"/>
    <lineage>
        <taxon>Bacteria</taxon>
        <taxon>Pseudomonadati</taxon>
        <taxon>Pseudomonadota</taxon>
        <taxon>Gammaproteobacteria</taxon>
        <taxon>Moraxellales</taxon>
        <taxon>Moraxellaceae</taxon>
        <taxon>Acinetobacter</taxon>
    </lineage>
</organism>
<dbReference type="Proteomes" id="UP000014568">
    <property type="component" value="Unassembled WGS sequence"/>
</dbReference>
<accession>S3MR69</accession>
<dbReference type="Pfam" id="PF01381">
    <property type="entry name" value="HTH_3"/>
    <property type="match status" value="1"/>
</dbReference>
<evidence type="ECO:0000313" key="3">
    <source>
        <dbReference type="Proteomes" id="UP000014568"/>
    </source>
</evidence>
<protein>
    <recommendedName>
        <fullName evidence="1">HTH cro/C1-type domain-containing protein</fullName>
    </recommendedName>
</protein>
<dbReference type="PATRIC" id="fig|421052.3.peg.3330"/>
<dbReference type="HOGENOM" id="CLU_066192_30_2_6"/>
<comment type="caution">
    <text evidence="2">The sequence shown here is derived from an EMBL/GenBank/DDBJ whole genome shotgun (WGS) entry which is preliminary data.</text>
</comment>
<dbReference type="InterPro" id="IPR001387">
    <property type="entry name" value="Cro/C1-type_HTH"/>
</dbReference>
<dbReference type="eggNOG" id="COG1426">
    <property type="taxonomic scope" value="Bacteria"/>
</dbReference>
<dbReference type="InterPro" id="IPR010982">
    <property type="entry name" value="Lambda_DNA-bd_dom_sf"/>
</dbReference>
<dbReference type="RefSeq" id="WP_016657761.1">
    <property type="nucleotide sequence ID" value="NZ_KE340355.1"/>
</dbReference>
<evidence type="ECO:0000259" key="1">
    <source>
        <dbReference type="PROSITE" id="PS50943"/>
    </source>
</evidence>
<dbReference type="SUPFAM" id="SSF47413">
    <property type="entry name" value="lambda repressor-like DNA-binding domains"/>
    <property type="match status" value="1"/>
</dbReference>
<dbReference type="PROSITE" id="PS50943">
    <property type="entry name" value="HTH_CROC1"/>
    <property type="match status" value="1"/>
</dbReference>
<proteinExistence type="predicted"/>
<dbReference type="GO" id="GO:0003677">
    <property type="term" value="F:DNA binding"/>
    <property type="evidence" value="ECO:0007669"/>
    <property type="project" value="InterPro"/>
</dbReference>
<dbReference type="SMART" id="SM00530">
    <property type="entry name" value="HTH_XRE"/>
    <property type="match status" value="1"/>
</dbReference>
<dbReference type="EMBL" id="ATGI01000038">
    <property type="protein sequence ID" value="EPF70375.1"/>
    <property type="molecule type" value="Genomic_DNA"/>
</dbReference>